<evidence type="ECO:0000313" key="3">
    <source>
        <dbReference type="Proteomes" id="UP001642360"/>
    </source>
</evidence>
<dbReference type="AlphaFoldDB" id="A0ABC8TQJ2"/>
<protein>
    <recommendedName>
        <fullName evidence="4">Transmembrane protein</fullName>
    </recommendedName>
</protein>
<organism evidence="1 3">
    <name type="scientific">Ilex paraguariensis</name>
    <name type="common">yerba mate</name>
    <dbReference type="NCBI Taxonomy" id="185542"/>
    <lineage>
        <taxon>Eukaryota</taxon>
        <taxon>Viridiplantae</taxon>
        <taxon>Streptophyta</taxon>
        <taxon>Embryophyta</taxon>
        <taxon>Tracheophyta</taxon>
        <taxon>Spermatophyta</taxon>
        <taxon>Magnoliopsida</taxon>
        <taxon>eudicotyledons</taxon>
        <taxon>Gunneridae</taxon>
        <taxon>Pentapetalae</taxon>
        <taxon>asterids</taxon>
        <taxon>campanulids</taxon>
        <taxon>Aquifoliales</taxon>
        <taxon>Aquifoliaceae</taxon>
        <taxon>Ilex</taxon>
    </lineage>
</organism>
<dbReference type="EMBL" id="CAUOFW020005725">
    <property type="protein sequence ID" value="CAK9171408.1"/>
    <property type="molecule type" value="Genomic_DNA"/>
</dbReference>
<sequence>MIVEKNVSNALKFLSLTIFVAVIALSVLGHVNCAADDDLDLSQSTSPAALNLFTQAFYSRFSNFTLIFKDDISRELGFCIQDVDSEWDATFNFSTNTEFLSNCIRKTKGMECYLSFYYEIRSFHKFN</sequence>
<evidence type="ECO:0000313" key="1">
    <source>
        <dbReference type="EMBL" id="CAK9171408.1"/>
    </source>
</evidence>
<evidence type="ECO:0008006" key="4">
    <source>
        <dbReference type="Google" id="ProtNLM"/>
    </source>
</evidence>
<proteinExistence type="predicted"/>
<keyword evidence="3" id="KW-1185">Reference proteome</keyword>
<dbReference type="Proteomes" id="UP001642360">
    <property type="component" value="Unassembled WGS sequence"/>
</dbReference>
<accession>A0ABC8TQJ2</accession>
<reference evidence="1 3" key="1">
    <citation type="submission" date="2024-02" db="EMBL/GenBank/DDBJ databases">
        <authorList>
            <person name="Vignale AGUSTIN F."/>
            <person name="Sosa J E."/>
            <person name="Modenutti C."/>
        </authorList>
    </citation>
    <scope>NUCLEOTIDE SEQUENCE [LARGE SCALE GENOMIC DNA]</scope>
</reference>
<gene>
    <name evidence="1" type="ORF">ILEXP_LOCUS40968</name>
    <name evidence="2" type="ORF">ILEXP_LOCUS53133</name>
</gene>
<name>A0ABC8TQJ2_9AQUA</name>
<evidence type="ECO:0000313" key="2">
    <source>
        <dbReference type="EMBL" id="CAK9182911.1"/>
    </source>
</evidence>
<dbReference type="EMBL" id="CAUOFW020008482">
    <property type="protein sequence ID" value="CAK9182911.1"/>
    <property type="molecule type" value="Genomic_DNA"/>
</dbReference>
<comment type="caution">
    <text evidence="1">The sequence shown here is derived from an EMBL/GenBank/DDBJ whole genome shotgun (WGS) entry which is preliminary data.</text>
</comment>